<evidence type="ECO:0000313" key="7">
    <source>
        <dbReference type="RefSeq" id="XP_010767083.1"/>
    </source>
</evidence>
<evidence type="ECO:0000256" key="3">
    <source>
        <dbReference type="ARBA" id="ARBA00022833"/>
    </source>
</evidence>
<keyword evidence="3" id="KW-0862">Zinc</keyword>
<dbReference type="AlphaFoldDB" id="A0A6I9MUW4"/>
<dbReference type="KEGG" id="ncc:104943398"/>
<dbReference type="Pfam" id="PF13445">
    <property type="entry name" value="zf-RING_UBOX"/>
    <property type="match status" value="1"/>
</dbReference>
<evidence type="ECO:0000256" key="2">
    <source>
        <dbReference type="ARBA" id="ARBA00022771"/>
    </source>
</evidence>
<evidence type="ECO:0000256" key="1">
    <source>
        <dbReference type="ARBA" id="ARBA00022723"/>
    </source>
</evidence>
<dbReference type="InterPro" id="IPR013083">
    <property type="entry name" value="Znf_RING/FYVE/PHD"/>
</dbReference>
<dbReference type="PROSITE" id="PS50089">
    <property type="entry name" value="ZF_RING_2"/>
    <property type="match status" value="1"/>
</dbReference>
<evidence type="ECO:0000313" key="6">
    <source>
        <dbReference type="Proteomes" id="UP000504611"/>
    </source>
</evidence>
<dbReference type="GeneID" id="104943398"/>
<organism evidence="6 7">
    <name type="scientific">Notothenia coriiceps</name>
    <name type="common">black rockcod</name>
    <dbReference type="NCBI Taxonomy" id="8208"/>
    <lineage>
        <taxon>Eukaryota</taxon>
        <taxon>Metazoa</taxon>
        <taxon>Chordata</taxon>
        <taxon>Craniata</taxon>
        <taxon>Vertebrata</taxon>
        <taxon>Euteleostomi</taxon>
        <taxon>Actinopterygii</taxon>
        <taxon>Neopterygii</taxon>
        <taxon>Teleostei</taxon>
        <taxon>Neoteleostei</taxon>
        <taxon>Acanthomorphata</taxon>
        <taxon>Eupercaria</taxon>
        <taxon>Perciformes</taxon>
        <taxon>Notothenioidei</taxon>
        <taxon>Nototheniidae</taxon>
        <taxon>Notothenia</taxon>
    </lineage>
</organism>
<dbReference type="RefSeq" id="XP_010767083.1">
    <property type="nucleotide sequence ID" value="XM_010768781.1"/>
</dbReference>
<dbReference type="Proteomes" id="UP000504611">
    <property type="component" value="Unplaced"/>
</dbReference>
<dbReference type="Gene3D" id="3.30.40.10">
    <property type="entry name" value="Zinc/RING finger domain, C3HC4 (zinc finger)"/>
    <property type="match status" value="1"/>
</dbReference>
<dbReference type="GO" id="GO:0008270">
    <property type="term" value="F:zinc ion binding"/>
    <property type="evidence" value="ECO:0007669"/>
    <property type="project" value="UniProtKB-KW"/>
</dbReference>
<evidence type="ECO:0000259" key="5">
    <source>
        <dbReference type="PROSITE" id="PS50089"/>
    </source>
</evidence>
<keyword evidence="6" id="KW-1185">Reference proteome</keyword>
<proteinExistence type="predicted"/>
<accession>A0A6I9MUW4</accession>
<evidence type="ECO:0000256" key="4">
    <source>
        <dbReference type="PROSITE-ProRule" id="PRU00175"/>
    </source>
</evidence>
<protein>
    <submittedName>
        <fullName evidence="7">RING finger protein 17-like</fullName>
    </submittedName>
</protein>
<name>A0A6I9MUW4_9TELE</name>
<dbReference type="SUPFAM" id="SSF57850">
    <property type="entry name" value="RING/U-box"/>
    <property type="match status" value="1"/>
</dbReference>
<dbReference type="InterPro" id="IPR027370">
    <property type="entry name" value="Znf-RING_euk"/>
</dbReference>
<dbReference type="PROSITE" id="PS00518">
    <property type="entry name" value="ZF_RING_1"/>
    <property type="match status" value="1"/>
</dbReference>
<dbReference type="InterPro" id="IPR001841">
    <property type="entry name" value="Znf_RING"/>
</dbReference>
<dbReference type="OrthoDB" id="8922671at2759"/>
<keyword evidence="1" id="KW-0479">Metal-binding</keyword>
<feature type="domain" description="RING-type" evidence="5">
    <location>
        <begin position="13"/>
        <end position="61"/>
    </location>
</feature>
<keyword evidence="2 4" id="KW-0863">Zinc-finger</keyword>
<dbReference type="SMART" id="SM00184">
    <property type="entry name" value="RING"/>
    <property type="match status" value="1"/>
</dbReference>
<feature type="non-terminal residue" evidence="7">
    <location>
        <position position="239"/>
    </location>
</feature>
<sequence>MMGKGDNPSAEMCTLCGEAFTLPEDEVEGNLPRALLCSHIYCTSCLLSIENDDFITCPECKVDSTLPEGGVFGLQEDSGIIGLIYTSKINRKSRSSYRKKDKSSPLKGINANAKDVEQSTDIEKMRMAVDEALVQAAKNHAALDKINETLKTGLADQVKRERARLEFEIMQAADKASQAIEKWKDEQMSQLTTLNTQFSTGRAEMCRVQEKMKALGIAMQMAREVRRVPFLEQYCTLDK</sequence>
<dbReference type="PANTHER" id="PTHR16442">
    <property type="entry name" value="RING FINGER PROTEIN 17"/>
    <property type="match status" value="1"/>
</dbReference>
<dbReference type="InterPro" id="IPR017907">
    <property type="entry name" value="Znf_RING_CS"/>
</dbReference>
<gene>
    <name evidence="7" type="primary">LOC104943398</name>
</gene>
<reference evidence="7" key="1">
    <citation type="submission" date="2025-08" db="UniProtKB">
        <authorList>
            <consortium name="RefSeq"/>
        </authorList>
    </citation>
    <scope>IDENTIFICATION</scope>
    <source>
        <tissue evidence="7">Muscle</tissue>
    </source>
</reference>
<dbReference type="PANTHER" id="PTHR16442:SF1">
    <property type="entry name" value="RING FINGER PROTEIN 17"/>
    <property type="match status" value="1"/>
</dbReference>